<dbReference type="InterPro" id="IPR013320">
    <property type="entry name" value="ConA-like_dom_sf"/>
</dbReference>
<dbReference type="Proteomes" id="UP000067689">
    <property type="component" value="Chromosome"/>
</dbReference>
<gene>
    <name evidence="2" type="ORF">AERYTH_01620</name>
</gene>
<name>A0A0U4CL95_9ACTN</name>
<reference evidence="2 3" key="1">
    <citation type="journal article" date="1991" name="Int. J. Syst. Bacteriol.">
        <title>Description of the erythromycin-producing bacterium Arthrobacter sp. strain NRRL B-3381 as Aeromicrobium erythreum gen. nov., sp. nov.</title>
        <authorList>
            <person name="Miller E.S."/>
            <person name="Woese C.R."/>
            <person name="Brenner S."/>
        </authorList>
    </citation>
    <scope>NUCLEOTIDE SEQUENCE [LARGE SCALE GENOMIC DNA]</scope>
    <source>
        <strain evidence="2 3">AR18</strain>
    </source>
</reference>
<evidence type="ECO:0008006" key="4">
    <source>
        <dbReference type="Google" id="ProtNLM"/>
    </source>
</evidence>
<dbReference type="NCBIfam" id="NF033679">
    <property type="entry name" value="DNRLRE_dom"/>
    <property type="match status" value="1"/>
</dbReference>
<dbReference type="PATRIC" id="fig|2041.4.peg.342"/>
<keyword evidence="3" id="KW-1185">Reference proteome</keyword>
<accession>A0A0U4CL95</accession>
<evidence type="ECO:0000313" key="2">
    <source>
        <dbReference type="EMBL" id="ALX03484.1"/>
    </source>
</evidence>
<dbReference type="EMBL" id="CP011502">
    <property type="protein sequence ID" value="ALX03484.1"/>
    <property type="molecule type" value="Genomic_DNA"/>
</dbReference>
<dbReference type="SUPFAM" id="SSF49899">
    <property type="entry name" value="Concanavalin A-like lectins/glucanases"/>
    <property type="match status" value="1"/>
</dbReference>
<feature type="chain" id="PRO_5006847875" description="LamG-like jellyroll fold domain-containing protein" evidence="1">
    <location>
        <begin position="35"/>
        <end position="938"/>
    </location>
</feature>
<evidence type="ECO:0000256" key="1">
    <source>
        <dbReference type="SAM" id="SignalP"/>
    </source>
</evidence>
<feature type="signal peptide" evidence="1">
    <location>
        <begin position="1"/>
        <end position="34"/>
    </location>
</feature>
<keyword evidence="1" id="KW-0732">Signal</keyword>
<evidence type="ECO:0000313" key="3">
    <source>
        <dbReference type="Proteomes" id="UP000067689"/>
    </source>
</evidence>
<dbReference type="AlphaFoldDB" id="A0A0U4CL95"/>
<sequence>MFMSAALSLSSRASLIACALLIALLAPVDVPADAAVQTPDDVPTNAIQAQVEAEKSGRRVEIESERQERATFYANPDGTQTFEIHPDPIRVRKDDEWAAIDTTLRQQADGTLVPEASTMDVELSGGGTGQPLLNLDALDGSFAVKAPMKLPSPTIKGNQATYSDVLPDVDLVMTVENTQVRQVFVVKTADAAHNPALKELTFPVSAPNVSVESSGDGVVVSNADGGVMFESAAPLMWDSSGTGTQVEADDRVLGPQEGDTVAHVDSEVDTSGVTLTPDAGLLTGSKTEYPLYVDPTFGPNETGWAMVFKQNPNTSFWKWTDSNGQGVGYQEYEPTSTKRLFWNFPTSGIKGADIIDAQFKAYEVYAASCTPRAIRLYRSGTVGSNVNWNNQPTGKQYISERNVAYGRDGCSPGGAWVEWDATTAAQTAADHNLNAMGLALQVTNESDSLTWKRFKNNAVFTGRYNYKPYSPSAVATMANGANQGCSPTNAPDRISPGTSGVKARAKFSDRDGQNIRARVELYNYPIGSGEAPFRTITTSYRASGSVFDVDFPSGDVGNGRDIAWRIRAEDNINGSSGAAGAWSGFCRFVVDTTKPLPPIVTATSSTDPWPAGETRTFTVSKPPDSDIASYRMAIDGGGYGTARSLSTPITLTLGGCGPRMLLVQSIDAAGNVSATVVRVPFTITCQDLYIASRFRIREGEAKKTSSVTGSQSDIAWTGSGITWSKVMGDWKLRFDGTAAAKSSAVGLLDTQKSFLMSAWLEVGAVTTDMTAVSVDDPNASDSIAKLQVLRDTDEEGNTAPFYVGRMRYVGAAPGFCAEPTFAVRCDRGYVVLTSNSAASEIGEAPVSLSYSYDSHELILWINGEVAVRAGGFAPGTNDDPAANNGSLRLGGPQSGSNFVGTVDDVITSVGDYSLDDASTAVHTLVDDAGDTNYLGNVD</sequence>
<dbReference type="KEGG" id="aer:AERYTH_01620"/>
<organism evidence="2 3">
    <name type="scientific">Aeromicrobium erythreum</name>
    <dbReference type="NCBI Taxonomy" id="2041"/>
    <lineage>
        <taxon>Bacteria</taxon>
        <taxon>Bacillati</taxon>
        <taxon>Actinomycetota</taxon>
        <taxon>Actinomycetes</taxon>
        <taxon>Propionibacteriales</taxon>
        <taxon>Nocardioidaceae</taxon>
        <taxon>Aeromicrobium</taxon>
    </lineage>
</organism>
<protein>
    <recommendedName>
        <fullName evidence="4">LamG-like jellyroll fold domain-containing protein</fullName>
    </recommendedName>
</protein>
<proteinExistence type="predicted"/>
<dbReference type="STRING" id="2041.AERYTH_01620"/>